<feature type="region of interest" description="Disordered" evidence="2">
    <location>
        <begin position="1"/>
        <end position="29"/>
    </location>
</feature>
<comment type="similarity">
    <text evidence="1">Belongs to the cycloisomerase 2 family.</text>
</comment>
<dbReference type="InterPro" id="IPR015943">
    <property type="entry name" value="WD40/YVTN_repeat-like_dom_sf"/>
</dbReference>
<evidence type="ECO:0000313" key="3">
    <source>
        <dbReference type="EMBL" id="GAA3360753.1"/>
    </source>
</evidence>
<accession>A0ABP6RSN4</accession>
<evidence type="ECO:0000256" key="1">
    <source>
        <dbReference type="ARBA" id="ARBA00005564"/>
    </source>
</evidence>
<name>A0ABP6RSN4_9PSEU</name>
<dbReference type="PANTHER" id="PTHR30344:SF1">
    <property type="entry name" value="6-PHOSPHOGLUCONOLACTONASE"/>
    <property type="match status" value="1"/>
</dbReference>
<dbReference type="Pfam" id="PF10282">
    <property type="entry name" value="Lactonase"/>
    <property type="match status" value="1"/>
</dbReference>
<evidence type="ECO:0000313" key="4">
    <source>
        <dbReference type="Proteomes" id="UP001500483"/>
    </source>
</evidence>
<dbReference type="InterPro" id="IPR006311">
    <property type="entry name" value="TAT_signal"/>
</dbReference>
<dbReference type="InterPro" id="IPR019405">
    <property type="entry name" value="Lactonase_7-beta_prop"/>
</dbReference>
<comment type="caution">
    <text evidence="3">The sequence shown here is derived from an EMBL/GenBank/DDBJ whole genome shotgun (WGS) entry which is preliminary data.</text>
</comment>
<sequence>MHPIKESTVSGPDHARQSNGLPANSRPASGLRRRGFLGLLAGASALPLLPAASAGARATSEPATTTAYVGSMSSTGGRGFEVAAFDAATGKLTATTAVEGVPDASFFATSADGRVLYTTNELEQGSVTALDITDPAAPAVLGSTPTGGAGPTHLAVHPAGHLLAANYTDGTVSVHPLDADGRIGDATDLVRHDAAEPHAHQVLVAPDDELVVAVDLGADAVFVYALEGGKLAQRQRLDLPTGTGPRHLAWHPDGNRAYLLAELASTITVLDWDGAAFTAGQVIGTRDEGAAGENFPAEIAVTGDGAHVYASNRGDDAIAVFAVREDGLERVGSTPTGGQWPRHFAFAPDGAALHVVNQHSGSITRLPRDPGSGLLSPAEESGAFASAVVLAFAP</sequence>
<dbReference type="SUPFAM" id="SSF51004">
    <property type="entry name" value="C-terminal (heme d1) domain of cytochrome cd1-nitrite reductase"/>
    <property type="match status" value="1"/>
</dbReference>
<keyword evidence="4" id="KW-1185">Reference proteome</keyword>
<reference evidence="4" key="1">
    <citation type="journal article" date="2019" name="Int. J. Syst. Evol. Microbiol.">
        <title>The Global Catalogue of Microorganisms (GCM) 10K type strain sequencing project: providing services to taxonomists for standard genome sequencing and annotation.</title>
        <authorList>
            <consortium name="The Broad Institute Genomics Platform"/>
            <consortium name="The Broad Institute Genome Sequencing Center for Infectious Disease"/>
            <person name="Wu L."/>
            <person name="Ma J."/>
        </authorList>
    </citation>
    <scope>NUCLEOTIDE SEQUENCE [LARGE SCALE GENOMIC DNA]</scope>
    <source>
        <strain evidence="4">JCM 9687</strain>
    </source>
</reference>
<gene>
    <name evidence="3" type="ORF">GCM10020366_42050</name>
</gene>
<dbReference type="InterPro" id="IPR011048">
    <property type="entry name" value="Haem_d1_sf"/>
</dbReference>
<dbReference type="InterPro" id="IPR050282">
    <property type="entry name" value="Cycloisomerase_2"/>
</dbReference>
<proteinExistence type="inferred from homology"/>
<dbReference type="PANTHER" id="PTHR30344">
    <property type="entry name" value="6-PHOSPHOGLUCONOLACTONASE-RELATED"/>
    <property type="match status" value="1"/>
</dbReference>
<protein>
    <submittedName>
        <fullName evidence="3">Lactonase family protein</fullName>
    </submittedName>
</protein>
<dbReference type="PROSITE" id="PS51318">
    <property type="entry name" value="TAT"/>
    <property type="match status" value="1"/>
</dbReference>
<evidence type="ECO:0000256" key="2">
    <source>
        <dbReference type="SAM" id="MobiDB-lite"/>
    </source>
</evidence>
<dbReference type="Proteomes" id="UP001500483">
    <property type="component" value="Unassembled WGS sequence"/>
</dbReference>
<dbReference type="EMBL" id="BAAAYK010000038">
    <property type="protein sequence ID" value="GAA3360753.1"/>
    <property type="molecule type" value="Genomic_DNA"/>
</dbReference>
<organism evidence="3 4">
    <name type="scientific">Saccharopolyspora gregorii</name>
    <dbReference type="NCBI Taxonomy" id="33914"/>
    <lineage>
        <taxon>Bacteria</taxon>
        <taxon>Bacillati</taxon>
        <taxon>Actinomycetota</taxon>
        <taxon>Actinomycetes</taxon>
        <taxon>Pseudonocardiales</taxon>
        <taxon>Pseudonocardiaceae</taxon>
        <taxon>Saccharopolyspora</taxon>
    </lineage>
</organism>
<dbReference type="Gene3D" id="2.130.10.10">
    <property type="entry name" value="YVTN repeat-like/Quinoprotein amine dehydrogenase"/>
    <property type="match status" value="1"/>
</dbReference>